<keyword evidence="2" id="KW-1185">Reference proteome</keyword>
<organism evidence="1 2">
    <name type="scientific">Variovorax rhizosphaerae</name>
    <dbReference type="NCBI Taxonomy" id="1836200"/>
    <lineage>
        <taxon>Bacteria</taxon>
        <taxon>Pseudomonadati</taxon>
        <taxon>Pseudomonadota</taxon>
        <taxon>Betaproteobacteria</taxon>
        <taxon>Burkholderiales</taxon>
        <taxon>Comamonadaceae</taxon>
        <taxon>Variovorax</taxon>
    </lineage>
</organism>
<evidence type="ECO:0000313" key="2">
    <source>
        <dbReference type="Proteomes" id="UP001385892"/>
    </source>
</evidence>
<comment type="caution">
    <text evidence="1">The sequence shown here is derived from an EMBL/GenBank/DDBJ whole genome shotgun (WGS) entry which is preliminary data.</text>
</comment>
<evidence type="ECO:0000313" key="1">
    <source>
        <dbReference type="EMBL" id="MEJ8849528.1"/>
    </source>
</evidence>
<dbReference type="RefSeq" id="WP_340344662.1">
    <property type="nucleotide sequence ID" value="NZ_JBBKZT010000011.1"/>
</dbReference>
<reference evidence="1 2" key="1">
    <citation type="submission" date="2024-03" db="EMBL/GenBank/DDBJ databases">
        <title>Novel species of the genus Variovorax.</title>
        <authorList>
            <person name="Liu Q."/>
            <person name="Xin Y.-H."/>
        </authorList>
    </citation>
    <scope>NUCLEOTIDE SEQUENCE [LARGE SCALE GENOMIC DNA]</scope>
    <source>
        <strain evidence="1 2">KACC 18900</strain>
    </source>
</reference>
<dbReference type="EMBL" id="JBBKZT010000011">
    <property type="protein sequence ID" value="MEJ8849528.1"/>
    <property type="molecule type" value="Genomic_DNA"/>
</dbReference>
<name>A0ABU8WPQ8_9BURK</name>
<protein>
    <recommendedName>
        <fullName evidence="3">Baseplate protein J-like domain-containing protein</fullName>
    </recommendedName>
</protein>
<proteinExistence type="predicted"/>
<evidence type="ECO:0008006" key="3">
    <source>
        <dbReference type="Google" id="ProtNLM"/>
    </source>
</evidence>
<gene>
    <name evidence="1" type="ORF">WKW82_22960</name>
</gene>
<accession>A0ABU8WPQ8</accession>
<sequence length="529" mass="55854">MSARAATVLGRFPAHLEAARPDKLLGHAATAVADDLDQLAAALAAVRRAHRLGDADELADLWRLAAMNGMVQAEFEIVLQRWRRARELLAALQAAGDDAAREAAAEALAALWSLQALPPRLAAFADPETPADSASAAARMAAQVGLTLRHGALANAVRTRIATTAALHLGGNGTVLALLRGAANALDLQIGPVLHSADRYWHAARVTDRLRLAAPDGVPLPVAEELLGIEENPLWRAETDNTPRSHAELFTVLRRGFERALLQVRITGEGGRTVAPMLVNRDEGHGVGYDGIVPNGAQLVFEEDGRVLLDDADVTANAYAWNGACFAGDDASADADFVFAGAGIDPKRKVASFASTTPAAALDRAAAFPSDGASLAVPGIAVGVTRLAFFVREAHFAATGGTPKAAIAATPRSKSAIFDAAVFAPPPLPRTGSALVALSWLEHRAFAVRLLIPPRFRNWRADEAEGAQTLQALGRALERHRPLGVELRIEFIDDRWTLGSGTLTSGIDDDPIESLRAGTTLWPAPPANE</sequence>
<dbReference type="Proteomes" id="UP001385892">
    <property type="component" value="Unassembled WGS sequence"/>
</dbReference>